<dbReference type="PROSITE" id="PS51257">
    <property type="entry name" value="PROKAR_LIPOPROTEIN"/>
    <property type="match status" value="1"/>
</dbReference>
<feature type="signal peptide" evidence="1">
    <location>
        <begin position="1"/>
        <end position="22"/>
    </location>
</feature>
<evidence type="ECO:0000256" key="1">
    <source>
        <dbReference type="SAM" id="SignalP"/>
    </source>
</evidence>
<dbReference type="EMBL" id="VULT01000010">
    <property type="protein sequence ID" value="MSS17602.1"/>
    <property type="molecule type" value="Genomic_DNA"/>
</dbReference>
<dbReference type="Proteomes" id="UP000483362">
    <property type="component" value="Unassembled WGS sequence"/>
</dbReference>
<evidence type="ECO:0000313" key="2">
    <source>
        <dbReference type="EMBL" id="MSS17602.1"/>
    </source>
</evidence>
<feature type="chain" id="PRO_5026660377" description="Lipoprotein" evidence="1">
    <location>
        <begin position="23"/>
        <end position="272"/>
    </location>
</feature>
<name>A0A6L5XF64_9BACT</name>
<evidence type="ECO:0008006" key="4">
    <source>
        <dbReference type="Google" id="ProtNLM"/>
    </source>
</evidence>
<proteinExistence type="predicted"/>
<keyword evidence="1" id="KW-0732">Signal</keyword>
<reference evidence="2 3" key="1">
    <citation type="submission" date="2019-08" db="EMBL/GenBank/DDBJ databases">
        <title>In-depth cultivation of the pig gut microbiome towards novel bacterial diversity and tailored functional studies.</title>
        <authorList>
            <person name="Wylensek D."/>
            <person name="Hitch T.C.A."/>
            <person name="Clavel T."/>
        </authorList>
    </citation>
    <scope>NUCLEOTIDE SEQUENCE [LARGE SCALE GENOMIC DNA]</scope>
    <source>
        <strain evidence="2 3">Oil-RF-744-WCA-WT-10</strain>
    </source>
</reference>
<organism evidence="2 3">
    <name type="scientific">Sodaliphilus pleomorphus</name>
    <dbReference type="NCBI Taxonomy" id="2606626"/>
    <lineage>
        <taxon>Bacteria</taxon>
        <taxon>Pseudomonadati</taxon>
        <taxon>Bacteroidota</taxon>
        <taxon>Bacteroidia</taxon>
        <taxon>Bacteroidales</taxon>
        <taxon>Muribaculaceae</taxon>
        <taxon>Sodaliphilus</taxon>
    </lineage>
</organism>
<comment type="caution">
    <text evidence="2">The sequence shown here is derived from an EMBL/GenBank/DDBJ whole genome shotgun (WGS) entry which is preliminary data.</text>
</comment>
<dbReference type="RefSeq" id="WP_154328561.1">
    <property type="nucleotide sequence ID" value="NZ_CP045696.1"/>
</dbReference>
<sequence length="272" mass="29299">MKKILTLLLCATMLLGMTSCLDSNDSDNNKQTLLATMYNRVVDGGSSTTYSSSTYSITLNYSNGTIQLSPSIVIDGANITFNTPEMQLNYNNSDNYYAFSTATFTSNSGVTVSNLNGQFDLSNGTLYVSYTIDGQRVFATAGLFYSKTITLCFNDSTPRDEYTTTASTYAFVIDNPTMTATLTISNFGLDNTIAARDQYITVKGIKIAPTASGYTLSADSVAGTLNNYEQEKFTFSGLEGTIGNDGTSLSLKCKVNGRNLQVSGSMFETATK</sequence>
<dbReference type="AlphaFoldDB" id="A0A6L5XF64"/>
<accession>A0A6L5XF64</accession>
<keyword evidence="3" id="KW-1185">Reference proteome</keyword>
<evidence type="ECO:0000313" key="3">
    <source>
        <dbReference type="Proteomes" id="UP000483362"/>
    </source>
</evidence>
<protein>
    <recommendedName>
        <fullName evidence="4">Lipoprotein</fullName>
    </recommendedName>
</protein>
<gene>
    <name evidence="2" type="ORF">FYJ29_07515</name>
</gene>